<dbReference type="AlphaFoldDB" id="A0A7R9CP21"/>
<dbReference type="InterPro" id="IPR016017">
    <property type="entry name" value="GDNF/GAS1"/>
</dbReference>
<name>A0A7R9CP21_TIMCR</name>
<dbReference type="EMBL" id="OC317725">
    <property type="protein sequence ID" value="CAD7398656.1"/>
    <property type="molecule type" value="Genomic_DNA"/>
</dbReference>
<evidence type="ECO:0000256" key="2">
    <source>
        <dbReference type="ARBA" id="ARBA00005961"/>
    </source>
</evidence>
<evidence type="ECO:0000256" key="6">
    <source>
        <dbReference type="ARBA" id="ARBA00023170"/>
    </source>
</evidence>
<organism evidence="9">
    <name type="scientific">Timema cristinae</name>
    <name type="common">Walking stick</name>
    <dbReference type="NCBI Taxonomy" id="61476"/>
    <lineage>
        <taxon>Eukaryota</taxon>
        <taxon>Metazoa</taxon>
        <taxon>Ecdysozoa</taxon>
        <taxon>Arthropoda</taxon>
        <taxon>Hexapoda</taxon>
        <taxon>Insecta</taxon>
        <taxon>Pterygota</taxon>
        <taxon>Neoptera</taxon>
        <taxon>Polyneoptera</taxon>
        <taxon>Phasmatodea</taxon>
        <taxon>Timematodea</taxon>
        <taxon>Timematoidea</taxon>
        <taxon>Timematidae</taxon>
        <taxon>Timema</taxon>
    </lineage>
</organism>
<keyword evidence="7" id="KW-0325">Glycoprotein</keyword>
<keyword evidence="4" id="KW-0732">Signal</keyword>
<dbReference type="PANTHER" id="PTHR10269">
    <property type="entry name" value="GDNF RECEPTOR ALPHA"/>
    <property type="match status" value="1"/>
</dbReference>
<evidence type="ECO:0000313" key="9">
    <source>
        <dbReference type="EMBL" id="CAD7398656.1"/>
    </source>
</evidence>
<evidence type="ECO:0000259" key="8">
    <source>
        <dbReference type="SMART" id="SM00907"/>
    </source>
</evidence>
<dbReference type="InterPro" id="IPR003438">
    <property type="entry name" value="GDNF_rcpt"/>
</dbReference>
<dbReference type="SUPFAM" id="SSF110035">
    <property type="entry name" value="GDNF receptor-like"/>
    <property type="match status" value="1"/>
</dbReference>
<keyword evidence="5" id="KW-0472">Membrane</keyword>
<dbReference type="InterPro" id="IPR059035">
    <property type="entry name" value="Fn1_3"/>
</dbReference>
<evidence type="ECO:0000256" key="3">
    <source>
        <dbReference type="ARBA" id="ARBA00022475"/>
    </source>
</evidence>
<dbReference type="GO" id="GO:0038023">
    <property type="term" value="F:signaling receptor activity"/>
    <property type="evidence" value="ECO:0007669"/>
    <property type="project" value="InterPro"/>
</dbReference>
<gene>
    <name evidence="9" type="ORF">TCEB3V08_LOCUS4613</name>
</gene>
<feature type="domain" description="GDNF/GAS1" evidence="8">
    <location>
        <begin position="35"/>
        <end position="116"/>
    </location>
</feature>
<comment type="subcellular location">
    <subcellularLocation>
        <location evidence="1">Cell membrane</location>
    </subcellularLocation>
</comment>
<evidence type="ECO:0000256" key="1">
    <source>
        <dbReference type="ARBA" id="ARBA00004236"/>
    </source>
</evidence>
<reference evidence="9" key="1">
    <citation type="submission" date="2020-11" db="EMBL/GenBank/DDBJ databases">
        <authorList>
            <person name="Tran Van P."/>
        </authorList>
    </citation>
    <scope>NUCLEOTIDE SEQUENCE</scope>
</reference>
<sequence>MIRKTENKQDECLVSQEKLHPVCAQRVEGTALPTCHSLAEFCREELTCRNRLEYYEQSCAVDSVTKKCAGPPGECRKAMLGILGTELRANCACKGTDFTQLYDCLGWQRLLWVNPCVVESQKDFHAKRAAENMPLTATAGPTIITLPAQRFTESSNLVEKVTSTAATSSIDNGHKSTDMVIVPSTPSTTTTTTIPPRFCVVQRPYQSDQYIREGRGKRLYREDEPECSELCQCSEGETLVCNTVCVERAPCQTEFAFYNHKAPAYQAYRGRCLCYSGRFICMRPSPESYNLPLGVFLFLGYSETDEALLKNHSNMTVQDAVSSLQEIMHHEVTNKTSCSLTLYNVTKENLIVMAKLSSELLRAHNKGKGHHSSLELLTKEKEECVAPLQDISEKINTHHPEFHSHLLLSIFKMAEVEVKVPSKSSGSPANPRPSLALLLLGLVASSLVLFFQHQLMKSPPVS</sequence>
<proteinExistence type="inferred from homology"/>
<dbReference type="Pfam" id="PF25537">
    <property type="entry name" value="DUF7921"/>
    <property type="match status" value="1"/>
</dbReference>
<evidence type="ECO:0000256" key="7">
    <source>
        <dbReference type="ARBA" id="ARBA00023180"/>
    </source>
</evidence>
<dbReference type="GO" id="GO:0009897">
    <property type="term" value="C:external side of plasma membrane"/>
    <property type="evidence" value="ECO:0007669"/>
    <property type="project" value="TreeGrafter"/>
</dbReference>
<dbReference type="GO" id="GO:0007169">
    <property type="term" value="P:cell surface receptor protein tyrosine kinase signaling pathway"/>
    <property type="evidence" value="ECO:0007669"/>
    <property type="project" value="UniProtKB-ARBA"/>
</dbReference>
<dbReference type="Pfam" id="PF25868">
    <property type="entry name" value="Fn1_3"/>
    <property type="match status" value="1"/>
</dbReference>
<protein>
    <recommendedName>
        <fullName evidence="8">GDNF/GAS1 domain-containing protein</fullName>
    </recommendedName>
</protein>
<evidence type="ECO:0000256" key="4">
    <source>
        <dbReference type="ARBA" id="ARBA00022729"/>
    </source>
</evidence>
<accession>A0A7R9CP21</accession>
<dbReference type="InterPro" id="IPR037193">
    <property type="entry name" value="GDNF_alpha"/>
</dbReference>
<dbReference type="GO" id="GO:0007399">
    <property type="term" value="P:nervous system development"/>
    <property type="evidence" value="ECO:0007669"/>
    <property type="project" value="TreeGrafter"/>
</dbReference>
<dbReference type="InterPro" id="IPR057681">
    <property type="entry name" value="DUF7921"/>
</dbReference>
<evidence type="ECO:0000256" key="5">
    <source>
        <dbReference type="ARBA" id="ARBA00023136"/>
    </source>
</evidence>
<comment type="similarity">
    <text evidence="2">Belongs to the GDNFR family.</text>
</comment>
<dbReference type="GO" id="GO:0043235">
    <property type="term" value="C:receptor complex"/>
    <property type="evidence" value="ECO:0007669"/>
    <property type="project" value="TreeGrafter"/>
</dbReference>
<dbReference type="SMART" id="SM00907">
    <property type="entry name" value="GDNF"/>
    <property type="match status" value="1"/>
</dbReference>
<keyword evidence="6" id="KW-0675">Receptor</keyword>
<dbReference type="Pfam" id="PF02351">
    <property type="entry name" value="GDNF"/>
    <property type="match status" value="1"/>
</dbReference>
<dbReference type="PANTHER" id="PTHR10269:SF12">
    <property type="entry name" value="GLIAL CELL LINE-DERIVED NEUROTROPHIC FAMILY RECEPTOR-LIKE, ISOFORM E"/>
    <property type="match status" value="1"/>
</dbReference>
<keyword evidence="3" id="KW-1003">Cell membrane</keyword>